<sequence length="143" mass="15645">MRRNATADCEIPRQNRTPAPPQGSCLCQSGEDRKNSEDSNPSRRACPPLSPWLNNFLQKKTGGAQLSGGPSSPARELLSFSGRSRHPLSFSVAGIRRCGWYGVTFSLQSKLSGRRSRFEDCAGEEDARVPAGEAMRKEIHLLG</sequence>
<organism evidence="2 3">
    <name type="scientific">Oryzias melastigma</name>
    <name type="common">Marine medaka</name>
    <dbReference type="NCBI Taxonomy" id="30732"/>
    <lineage>
        <taxon>Eukaryota</taxon>
        <taxon>Metazoa</taxon>
        <taxon>Chordata</taxon>
        <taxon>Craniata</taxon>
        <taxon>Vertebrata</taxon>
        <taxon>Euteleostomi</taxon>
        <taxon>Actinopterygii</taxon>
        <taxon>Neopterygii</taxon>
        <taxon>Teleostei</taxon>
        <taxon>Neoteleostei</taxon>
        <taxon>Acanthomorphata</taxon>
        <taxon>Ovalentaria</taxon>
        <taxon>Atherinomorphae</taxon>
        <taxon>Beloniformes</taxon>
        <taxon>Adrianichthyidae</taxon>
        <taxon>Oryziinae</taxon>
        <taxon>Oryzias</taxon>
    </lineage>
</organism>
<evidence type="ECO:0000313" key="3">
    <source>
        <dbReference type="Proteomes" id="UP000646548"/>
    </source>
</evidence>
<comment type="caution">
    <text evidence="2">The sequence shown here is derived from an EMBL/GenBank/DDBJ whole genome shotgun (WGS) entry which is preliminary data.</text>
</comment>
<gene>
    <name evidence="2" type="ORF">FQA47_009702</name>
</gene>
<name>A0A834C806_ORYME</name>
<accession>A0A834C806</accession>
<dbReference type="EMBL" id="WKFB01000384">
    <property type="protein sequence ID" value="KAF6724722.1"/>
    <property type="molecule type" value="Genomic_DNA"/>
</dbReference>
<protein>
    <submittedName>
        <fullName evidence="2">Uncharacterized protein</fullName>
    </submittedName>
</protein>
<evidence type="ECO:0000256" key="1">
    <source>
        <dbReference type="SAM" id="MobiDB-lite"/>
    </source>
</evidence>
<dbReference type="Proteomes" id="UP000646548">
    <property type="component" value="Unassembled WGS sequence"/>
</dbReference>
<evidence type="ECO:0000313" key="2">
    <source>
        <dbReference type="EMBL" id="KAF6724722.1"/>
    </source>
</evidence>
<feature type="compositionally biased region" description="Basic and acidic residues" evidence="1">
    <location>
        <begin position="30"/>
        <end position="41"/>
    </location>
</feature>
<feature type="region of interest" description="Disordered" evidence="1">
    <location>
        <begin position="1"/>
        <end position="49"/>
    </location>
</feature>
<reference evidence="2" key="1">
    <citation type="journal article" name="BMC Genomics">
        <title>Long-read sequencing and de novo genome assembly of marine medaka (Oryzias melastigma).</title>
        <authorList>
            <person name="Liang P."/>
            <person name="Saqib H.S.A."/>
            <person name="Ni X."/>
            <person name="Shen Y."/>
        </authorList>
    </citation>
    <scope>NUCLEOTIDE SEQUENCE</scope>
    <source>
        <strain evidence="2">Bigg-433</strain>
    </source>
</reference>
<proteinExistence type="predicted"/>
<dbReference type="AlphaFoldDB" id="A0A834C806"/>